<dbReference type="Pfam" id="PF05016">
    <property type="entry name" value="ParE_toxin"/>
    <property type="match status" value="1"/>
</dbReference>
<evidence type="ECO:0000313" key="3">
    <source>
        <dbReference type="Proteomes" id="UP000287687"/>
    </source>
</evidence>
<evidence type="ECO:0000256" key="1">
    <source>
        <dbReference type="ARBA" id="ARBA00022649"/>
    </source>
</evidence>
<organism evidence="2 3">
    <name type="scientific">Neorhizobium lilium</name>
    <dbReference type="NCBI Taxonomy" id="2503024"/>
    <lineage>
        <taxon>Bacteria</taxon>
        <taxon>Pseudomonadati</taxon>
        <taxon>Pseudomonadota</taxon>
        <taxon>Alphaproteobacteria</taxon>
        <taxon>Hyphomicrobiales</taxon>
        <taxon>Rhizobiaceae</taxon>
        <taxon>Rhizobium/Agrobacterium group</taxon>
        <taxon>Neorhizobium</taxon>
    </lineage>
</organism>
<gene>
    <name evidence="2" type="ORF">EPK99_17755</name>
</gene>
<keyword evidence="1" id="KW-1277">Toxin-antitoxin system</keyword>
<reference evidence="2 3" key="1">
    <citation type="submission" date="2019-01" db="EMBL/GenBank/DDBJ databases">
        <title>The draft genome of Rhizobium sp. 24NR.</title>
        <authorList>
            <person name="Liu L."/>
            <person name="Liang L."/>
            <person name="Shi S."/>
            <person name="Xu L."/>
            <person name="Wang X."/>
            <person name="Li L."/>
            <person name="Zhang X."/>
        </authorList>
    </citation>
    <scope>NUCLEOTIDE SEQUENCE [LARGE SCALE GENOMIC DNA]</scope>
    <source>
        <strain evidence="2 3">24NR</strain>
    </source>
</reference>
<dbReference type="Gene3D" id="3.30.2310.20">
    <property type="entry name" value="RelE-like"/>
    <property type="match status" value="1"/>
</dbReference>
<dbReference type="InterPro" id="IPR007712">
    <property type="entry name" value="RelE/ParE_toxin"/>
</dbReference>
<proteinExistence type="predicted"/>
<dbReference type="NCBIfam" id="TIGR02385">
    <property type="entry name" value="RelE_StbE"/>
    <property type="match status" value="1"/>
</dbReference>
<evidence type="ECO:0000313" key="2">
    <source>
        <dbReference type="EMBL" id="RWX75544.1"/>
    </source>
</evidence>
<name>A0A3S3VIV9_9HYPH</name>
<keyword evidence="3" id="KW-1185">Reference proteome</keyword>
<dbReference type="AlphaFoldDB" id="A0A3S3VIV9"/>
<dbReference type="OrthoDB" id="595470at2"/>
<sequence>MGKVRPVKLRYTPRALREVKRAISYIGERSPEGARSVAERLNGILIFLQEHPFAGTSNSYKGTRHFFMKPYPYVVHYQVVGAEVVILRFRHTSRKVI</sequence>
<comment type="caution">
    <text evidence="2">The sequence shown here is derived from an EMBL/GenBank/DDBJ whole genome shotgun (WGS) entry which is preliminary data.</text>
</comment>
<dbReference type="InterPro" id="IPR035093">
    <property type="entry name" value="RelE/ParE_toxin_dom_sf"/>
</dbReference>
<accession>A0A3S3VIV9</accession>
<protein>
    <submittedName>
        <fullName evidence="2">Type II toxin-antitoxin system RelE/ParE family toxin</fullName>
    </submittedName>
</protein>
<dbReference type="Proteomes" id="UP000287687">
    <property type="component" value="Unassembled WGS sequence"/>
</dbReference>
<dbReference type="EMBL" id="SBIP01000004">
    <property type="protein sequence ID" value="RWX75544.1"/>
    <property type="molecule type" value="Genomic_DNA"/>
</dbReference>